<dbReference type="InterPro" id="IPR000086">
    <property type="entry name" value="NUDIX_hydrolase_dom"/>
</dbReference>
<proteinExistence type="inferred from homology"/>
<dbReference type="InterPro" id="IPR020476">
    <property type="entry name" value="Nudix_hydrolase"/>
</dbReference>
<dbReference type="EMBL" id="SACP01000013">
    <property type="protein sequence ID" value="RVU17166.1"/>
    <property type="molecule type" value="Genomic_DNA"/>
</dbReference>
<keyword evidence="7" id="KW-1185">Reference proteome</keyword>
<dbReference type="CDD" id="cd04673">
    <property type="entry name" value="NUDIX_ADPRase"/>
    <property type="match status" value="1"/>
</dbReference>
<evidence type="ECO:0000313" key="7">
    <source>
        <dbReference type="Proteomes" id="UP000286997"/>
    </source>
</evidence>
<evidence type="ECO:0000256" key="4">
    <source>
        <dbReference type="SAM" id="Phobius"/>
    </source>
</evidence>
<dbReference type="PROSITE" id="PS51462">
    <property type="entry name" value="NUDIX"/>
    <property type="match status" value="1"/>
</dbReference>
<comment type="similarity">
    <text evidence="3">Belongs to the Nudix hydrolase family.</text>
</comment>
<dbReference type="OrthoDB" id="9761969at2"/>
<dbReference type="AlphaFoldDB" id="A0A3S2YQN1"/>
<dbReference type="RefSeq" id="WP_127730383.1">
    <property type="nucleotide sequence ID" value="NZ_SACP01000013.1"/>
</dbReference>
<dbReference type="InterPro" id="IPR015797">
    <property type="entry name" value="NUDIX_hydrolase-like_dom_sf"/>
</dbReference>
<dbReference type="PROSITE" id="PS00893">
    <property type="entry name" value="NUDIX_BOX"/>
    <property type="match status" value="1"/>
</dbReference>
<keyword evidence="4" id="KW-0472">Membrane</keyword>
<evidence type="ECO:0000256" key="1">
    <source>
        <dbReference type="ARBA" id="ARBA00001946"/>
    </source>
</evidence>
<evidence type="ECO:0000259" key="5">
    <source>
        <dbReference type="PROSITE" id="PS51462"/>
    </source>
</evidence>
<sequence>MTPSPVDPWQRRYPARPFLAASVAVVRDGRVLVAARGRPPMQGVFSLPGGLVEPGETLAGAALRELREEVGLAAEIVAVLAPLEIIERDGGGVLHHYVVLPHAARWTGGEPATGPEALSLRWVDAAEVLALVTTAGLPAVIAGALAAVAGAAA</sequence>
<keyword evidence="4" id="KW-0812">Transmembrane</keyword>
<evidence type="ECO:0000256" key="3">
    <source>
        <dbReference type="RuleBase" id="RU003476"/>
    </source>
</evidence>
<evidence type="ECO:0000313" key="6">
    <source>
        <dbReference type="EMBL" id="RVU17166.1"/>
    </source>
</evidence>
<dbReference type="InterPro" id="IPR020084">
    <property type="entry name" value="NUDIX_hydrolase_CS"/>
</dbReference>
<dbReference type="SUPFAM" id="SSF55811">
    <property type="entry name" value="Nudix"/>
    <property type="match status" value="1"/>
</dbReference>
<keyword evidence="4" id="KW-1133">Transmembrane helix</keyword>
<dbReference type="PRINTS" id="PR00502">
    <property type="entry name" value="NUDIXFAMILY"/>
</dbReference>
<feature type="domain" description="Nudix hydrolase" evidence="5">
    <location>
        <begin position="16"/>
        <end position="145"/>
    </location>
</feature>
<gene>
    <name evidence="6" type="ORF">EOE48_14770</name>
</gene>
<keyword evidence="2 3" id="KW-0378">Hydrolase</keyword>
<dbReference type="PANTHER" id="PTHR43736:SF1">
    <property type="entry name" value="DIHYDRONEOPTERIN TRIPHOSPHATE DIPHOSPHATASE"/>
    <property type="match status" value="1"/>
</dbReference>
<dbReference type="Proteomes" id="UP000286997">
    <property type="component" value="Unassembled WGS sequence"/>
</dbReference>
<organism evidence="6 7">
    <name type="scientific">Methylobacterium oryzihabitans</name>
    <dbReference type="NCBI Taxonomy" id="2499852"/>
    <lineage>
        <taxon>Bacteria</taxon>
        <taxon>Pseudomonadati</taxon>
        <taxon>Pseudomonadota</taxon>
        <taxon>Alphaproteobacteria</taxon>
        <taxon>Hyphomicrobiales</taxon>
        <taxon>Methylobacteriaceae</taxon>
        <taxon>Methylobacterium</taxon>
    </lineage>
</organism>
<feature type="transmembrane region" description="Helical" evidence="4">
    <location>
        <begin position="128"/>
        <end position="152"/>
    </location>
</feature>
<name>A0A3S2YQN1_9HYPH</name>
<evidence type="ECO:0000256" key="2">
    <source>
        <dbReference type="ARBA" id="ARBA00022801"/>
    </source>
</evidence>
<comment type="cofactor">
    <cofactor evidence="1">
        <name>Mg(2+)</name>
        <dbReference type="ChEBI" id="CHEBI:18420"/>
    </cofactor>
</comment>
<dbReference type="PANTHER" id="PTHR43736">
    <property type="entry name" value="ADP-RIBOSE PYROPHOSPHATASE"/>
    <property type="match status" value="1"/>
</dbReference>
<protein>
    <submittedName>
        <fullName evidence="6">NUDIX domain-containing protein</fullName>
    </submittedName>
</protein>
<dbReference type="GO" id="GO:0016787">
    <property type="term" value="F:hydrolase activity"/>
    <property type="evidence" value="ECO:0007669"/>
    <property type="project" value="UniProtKB-KW"/>
</dbReference>
<reference evidence="6 7" key="1">
    <citation type="submission" date="2019-01" db="EMBL/GenBank/DDBJ databases">
        <authorList>
            <person name="Chen W.-M."/>
        </authorList>
    </citation>
    <scope>NUCLEOTIDE SEQUENCE [LARGE SCALE GENOMIC DNA]</scope>
    <source>
        <strain evidence="6 7">TER-1</strain>
    </source>
</reference>
<accession>A0A3S2YQN1</accession>
<dbReference type="Pfam" id="PF00293">
    <property type="entry name" value="NUDIX"/>
    <property type="match status" value="1"/>
</dbReference>
<dbReference type="Gene3D" id="3.90.79.10">
    <property type="entry name" value="Nucleoside Triphosphate Pyrophosphohydrolase"/>
    <property type="match status" value="1"/>
</dbReference>
<comment type="caution">
    <text evidence="6">The sequence shown here is derived from an EMBL/GenBank/DDBJ whole genome shotgun (WGS) entry which is preliminary data.</text>
</comment>